<keyword evidence="3" id="KW-1185">Reference proteome</keyword>
<gene>
    <name evidence="2" type="ORF">Mal48_41250</name>
</gene>
<organism evidence="2 3">
    <name type="scientific">Thalassoglobus polymorphus</name>
    <dbReference type="NCBI Taxonomy" id="2527994"/>
    <lineage>
        <taxon>Bacteria</taxon>
        <taxon>Pseudomonadati</taxon>
        <taxon>Planctomycetota</taxon>
        <taxon>Planctomycetia</taxon>
        <taxon>Planctomycetales</taxon>
        <taxon>Planctomycetaceae</taxon>
        <taxon>Thalassoglobus</taxon>
    </lineage>
</organism>
<evidence type="ECO:0000256" key="1">
    <source>
        <dbReference type="SAM" id="SignalP"/>
    </source>
</evidence>
<name>A0A517QTC8_9PLAN</name>
<dbReference type="KEGG" id="tpol:Mal48_41250"/>
<sequence precursor="true">MNFRVILFILTLSCVANLSPTQADERVFFAFDDHSIPWRHNLKVSLVEAEKHPDNPVLRRGPKGAPDHGHAILYGTVIKDGETFRMWYLGMIQTEIEKGQAPGWWRPMCYAESQDGINWTKPELGLVEFNGNKKNNICLIESPTYSMTRVNDFLSVLYEPNDPDPSRRYKVAYIAHMPYDDIKGGMSNIGVKEHRVGTTICATSADGLSWKVVGDRPANAGGERFEVSSLYRFGDFYYSTGQLLSPWTWRPDGSRTGRNVLAFRSSDFKNWSQATAHAYSRPGQLTNPPVEGEQMHMGMGLWNRGNVMVGLHGMWQNASTKPKKGENWNKGVHIDLGLVVSNDGVHYREPVPNFKVIPRGEPGAWDDTALLQGHAFVNEGDKTMMWYSHWDTSGNLKTMEIGLATLRRDGFGFLSAQEDDNDSEFITDFFELNENEKIFLNVSGLSPDDELTVELLDQRAEPIPGYSTKVSTSGLRVPVEWSKPASSAKKRALRVRFPVGSLAKVYAIYLQK</sequence>
<accession>A0A517QTC8</accession>
<feature type="chain" id="PRO_5021804380" description="Glycosyl hydrolases family 43" evidence="1">
    <location>
        <begin position="24"/>
        <end position="512"/>
    </location>
</feature>
<evidence type="ECO:0000313" key="3">
    <source>
        <dbReference type="Proteomes" id="UP000315724"/>
    </source>
</evidence>
<reference evidence="2 3" key="1">
    <citation type="submission" date="2019-02" db="EMBL/GenBank/DDBJ databases">
        <title>Deep-cultivation of Planctomycetes and their phenomic and genomic characterization uncovers novel biology.</title>
        <authorList>
            <person name="Wiegand S."/>
            <person name="Jogler M."/>
            <person name="Boedeker C."/>
            <person name="Pinto D."/>
            <person name="Vollmers J."/>
            <person name="Rivas-Marin E."/>
            <person name="Kohn T."/>
            <person name="Peeters S.H."/>
            <person name="Heuer A."/>
            <person name="Rast P."/>
            <person name="Oberbeckmann S."/>
            <person name="Bunk B."/>
            <person name="Jeske O."/>
            <person name="Meyerdierks A."/>
            <person name="Storesund J.E."/>
            <person name="Kallscheuer N."/>
            <person name="Luecker S."/>
            <person name="Lage O.M."/>
            <person name="Pohl T."/>
            <person name="Merkel B.J."/>
            <person name="Hornburger P."/>
            <person name="Mueller R.-W."/>
            <person name="Bruemmer F."/>
            <person name="Labrenz M."/>
            <person name="Spormann A.M."/>
            <person name="Op den Camp H."/>
            <person name="Overmann J."/>
            <person name="Amann R."/>
            <person name="Jetten M.S.M."/>
            <person name="Mascher T."/>
            <person name="Medema M.H."/>
            <person name="Devos D.P."/>
            <person name="Kaster A.-K."/>
            <person name="Ovreas L."/>
            <person name="Rohde M."/>
            <person name="Galperin M.Y."/>
            <person name="Jogler C."/>
        </authorList>
    </citation>
    <scope>NUCLEOTIDE SEQUENCE [LARGE SCALE GENOMIC DNA]</scope>
    <source>
        <strain evidence="2 3">Mal48</strain>
    </source>
</reference>
<dbReference type="Gene3D" id="2.115.10.20">
    <property type="entry name" value="Glycosyl hydrolase domain, family 43"/>
    <property type="match status" value="2"/>
</dbReference>
<dbReference type="OrthoDB" id="180690at2"/>
<dbReference type="RefSeq" id="WP_145203447.1">
    <property type="nucleotide sequence ID" value="NZ_CP036267.1"/>
</dbReference>
<dbReference type="EMBL" id="CP036267">
    <property type="protein sequence ID" value="QDT34852.1"/>
    <property type="molecule type" value="Genomic_DNA"/>
</dbReference>
<keyword evidence="1" id="KW-0732">Signal</keyword>
<dbReference type="Proteomes" id="UP000315724">
    <property type="component" value="Chromosome"/>
</dbReference>
<evidence type="ECO:0000313" key="2">
    <source>
        <dbReference type="EMBL" id="QDT34852.1"/>
    </source>
</evidence>
<dbReference type="InterPro" id="IPR023296">
    <property type="entry name" value="Glyco_hydro_beta-prop_sf"/>
</dbReference>
<protein>
    <recommendedName>
        <fullName evidence="4">Glycosyl hydrolases family 43</fullName>
    </recommendedName>
</protein>
<feature type="signal peptide" evidence="1">
    <location>
        <begin position="1"/>
        <end position="23"/>
    </location>
</feature>
<proteinExistence type="predicted"/>
<evidence type="ECO:0008006" key="4">
    <source>
        <dbReference type="Google" id="ProtNLM"/>
    </source>
</evidence>
<dbReference type="AlphaFoldDB" id="A0A517QTC8"/>
<dbReference type="SUPFAM" id="SSF75005">
    <property type="entry name" value="Arabinanase/levansucrase/invertase"/>
    <property type="match status" value="2"/>
</dbReference>